<dbReference type="HOGENOM" id="CLU_485703_0_0_1"/>
<evidence type="ECO:0000256" key="3">
    <source>
        <dbReference type="ARBA" id="ARBA00022917"/>
    </source>
</evidence>
<dbReference type="OrthoDB" id="10265695at2759"/>
<dbReference type="SMART" id="SM00232">
    <property type="entry name" value="JAB_MPN"/>
    <property type="match status" value="1"/>
</dbReference>
<keyword evidence="3 4" id="KW-0648">Protein biosynthesis</keyword>
<feature type="domain" description="MPN" evidence="5">
    <location>
        <begin position="215"/>
        <end position="362"/>
    </location>
</feature>
<dbReference type="RefSeq" id="XP_006693599.1">
    <property type="nucleotide sequence ID" value="XM_006693536.1"/>
</dbReference>
<dbReference type="PANTHER" id="PTHR36986">
    <property type="entry name" value="UPF0643 PROTEIN PB2B2.08"/>
    <property type="match status" value="1"/>
</dbReference>
<dbReference type="KEGG" id="cthr:CTHT_0031570"/>
<dbReference type="Pfam" id="PF01398">
    <property type="entry name" value="JAB"/>
    <property type="match status" value="1"/>
</dbReference>
<name>G0S4M8_CHATD</name>
<dbReference type="Gene3D" id="3.40.140.10">
    <property type="entry name" value="Cytidine Deaminase, domain 2"/>
    <property type="match status" value="1"/>
</dbReference>
<dbReference type="InterPro" id="IPR037518">
    <property type="entry name" value="MPN"/>
</dbReference>
<comment type="similarity">
    <text evidence="4">Belongs to the eIF-3 subunit H family.</text>
</comment>
<dbReference type="InterPro" id="IPR045810">
    <property type="entry name" value="eIF3h_C"/>
</dbReference>
<reference evidence="6 7" key="1">
    <citation type="journal article" date="2011" name="Cell">
        <title>Insight into structure and assembly of the nuclear pore complex by utilizing the genome of a eukaryotic thermophile.</title>
        <authorList>
            <person name="Amlacher S."/>
            <person name="Sarges P."/>
            <person name="Flemming D."/>
            <person name="van Noort V."/>
            <person name="Kunze R."/>
            <person name="Devos D.P."/>
            <person name="Arumugam M."/>
            <person name="Bork P."/>
            <person name="Hurt E."/>
        </authorList>
    </citation>
    <scope>NUCLEOTIDE SEQUENCE [LARGE SCALE GENOMIC DNA]</scope>
    <source>
        <strain evidence="7">DSM 1495 / CBS 144.50 / IMI 039719</strain>
    </source>
</reference>
<dbReference type="EMBL" id="GL988041">
    <property type="protein sequence ID" value="EGS21303.1"/>
    <property type="molecule type" value="Genomic_DNA"/>
</dbReference>
<keyword evidence="2 4" id="KW-0396">Initiation factor</keyword>
<dbReference type="GO" id="GO:0003743">
    <property type="term" value="F:translation initiation factor activity"/>
    <property type="evidence" value="ECO:0007669"/>
    <property type="project" value="UniProtKB-UniRule"/>
</dbReference>
<dbReference type="PROSITE" id="PS50249">
    <property type="entry name" value="MPN"/>
    <property type="match status" value="1"/>
</dbReference>
<evidence type="ECO:0000256" key="4">
    <source>
        <dbReference type="HAMAP-Rule" id="MF_03007"/>
    </source>
</evidence>
<evidence type="ECO:0000313" key="7">
    <source>
        <dbReference type="Proteomes" id="UP000008066"/>
    </source>
</evidence>
<dbReference type="GO" id="GO:0008237">
    <property type="term" value="F:metallopeptidase activity"/>
    <property type="evidence" value="ECO:0007669"/>
    <property type="project" value="InterPro"/>
</dbReference>
<comment type="function">
    <text evidence="4">Component of the eukaryotic translation initiation factor 3 (eIF-3) complex, which is involved in protein synthesis of a specialized repertoire of mRNAs and, together with other initiation factors, stimulates binding of mRNA and methionyl-tRNAi to the 40S ribosome. The eIF-3 complex specifically targets and initiates translation of a subset of mRNAs involved in cell proliferation.</text>
</comment>
<dbReference type="PANTHER" id="PTHR36986:SF1">
    <property type="entry name" value="UPF0643 PROTEIN PB2B2.08"/>
    <property type="match status" value="1"/>
</dbReference>
<protein>
    <recommendedName>
        <fullName evidence="4">Eukaryotic translation initiation factor 3 subunit H</fullName>
        <shortName evidence="4">eIF3h</shortName>
    </recommendedName>
</protein>
<dbReference type="GO" id="GO:0016282">
    <property type="term" value="C:eukaryotic 43S preinitiation complex"/>
    <property type="evidence" value="ECO:0007669"/>
    <property type="project" value="UniProtKB-UniRule"/>
</dbReference>
<dbReference type="GeneID" id="18257195"/>
<evidence type="ECO:0000256" key="2">
    <source>
        <dbReference type="ARBA" id="ARBA00022540"/>
    </source>
</evidence>
<dbReference type="GO" id="GO:0001732">
    <property type="term" value="P:formation of cytoplasmic translation initiation complex"/>
    <property type="evidence" value="ECO:0007669"/>
    <property type="project" value="UniProtKB-UniRule"/>
</dbReference>
<keyword evidence="7" id="KW-1185">Reference proteome</keyword>
<dbReference type="STRING" id="759272.G0S4M8"/>
<dbReference type="InterPro" id="IPR000555">
    <property type="entry name" value="JAMM/MPN+_dom"/>
</dbReference>
<dbReference type="CDD" id="cd08065">
    <property type="entry name" value="MPN_eIF3h"/>
    <property type="match status" value="1"/>
</dbReference>
<comment type="subunit">
    <text evidence="4">Component of the eukaryotic translation initiation factor 3 (eIF-3) complex.</text>
</comment>
<dbReference type="Proteomes" id="UP000008066">
    <property type="component" value="Unassembled WGS sequence"/>
</dbReference>
<dbReference type="HAMAP" id="MF_03007">
    <property type="entry name" value="eIF3h"/>
    <property type="match status" value="1"/>
</dbReference>
<dbReference type="InterPro" id="IPR011008">
    <property type="entry name" value="Dimeric_a/b-barrel"/>
</dbReference>
<dbReference type="SUPFAM" id="SSF54909">
    <property type="entry name" value="Dimeric alpha+beta barrel"/>
    <property type="match status" value="1"/>
</dbReference>
<dbReference type="AlphaFoldDB" id="G0S4M8"/>
<organism evidence="7">
    <name type="scientific">Chaetomium thermophilum (strain DSM 1495 / CBS 144.50 / IMI 039719)</name>
    <name type="common">Thermochaetoides thermophila</name>
    <dbReference type="NCBI Taxonomy" id="759272"/>
    <lineage>
        <taxon>Eukaryota</taxon>
        <taxon>Fungi</taxon>
        <taxon>Dikarya</taxon>
        <taxon>Ascomycota</taxon>
        <taxon>Pezizomycotina</taxon>
        <taxon>Sordariomycetes</taxon>
        <taxon>Sordariomycetidae</taxon>
        <taxon>Sordariales</taxon>
        <taxon>Chaetomiaceae</taxon>
        <taxon>Thermochaetoides</taxon>
    </lineage>
</organism>
<dbReference type="Pfam" id="PF19445">
    <property type="entry name" value="eIF3h_C"/>
    <property type="match status" value="2"/>
</dbReference>
<evidence type="ECO:0000313" key="6">
    <source>
        <dbReference type="EMBL" id="EGS21303.1"/>
    </source>
</evidence>
<comment type="subcellular location">
    <subcellularLocation>
        <location evidence="4">Cytoplasm</location>
    </subcellularLocation>
</comment>
<dbReference type="GO" id="GO:0033290">
    <property type="term" value="C:eukaryotic 48S preinitiation complex"/>
    <property type="evidence" value="ECO:0007669"/>
    <property type="project" value="UniProtKB-UniRule"/>
</dbReference>
<dbReference type="OMA" id="ANITHQN"/>
<gene>
    <name evidence="6" type="ORF">CTHT_0031570</name>
</gene>
<sequence>MGNLSVQTSSLRQQLAPGRHLVVSLYQDEEHLLDLESVGVEQQLMAIALTKLKCLRDDYATSPYLETFNWDEVIDTLRELTKESNHVWKETSFYIVAFRSQIPPTTAYEELSALDKAAHAEAIASGGFLKYWFGLPDAEGRNLATCIWRSHEDARKGGTGPAHRKAAGAARSFYASWKIDQDPKAYSRTPDSTIIKHTASDTMVESQKDAPFKTVQVEALVVMKIVKHCSSAFPTIATGSIVGMDNNGVLEITNAFPFPMIDVSSSDSHQDASSLAAAAPRAKANIAYQNEMIRHLKEVNVDANNVGWYTSATMGNFINLNFIENQYHYQRDNDKTVALVHDVSRSSQGTLSLRAFRLSPEFMAAYKEGKFTTDSLQKSKLSFRDILIEVPVIVHNSHLLTSFLHQIPAPPESAEIPLPASLDDIRRNPVKLPAHPSFDTLDLSIDPFLEKTCDLLLDSIESHYADLNNYQYYQRQLAREQFKISQWQAKRKAENAARLAAKQPPLPEDEWQRLFKLPQEPSRLEGMLNARQVEQYSRQVDGFTATITSKMFAVRGNLLPE</sequence>
<dbReference type="eggNOG" id="KOG1560">
    <property type="taxonomic scope" value="Eukaryota"/>
</dbReference>
<proteinExistence type="inferred from homology"/>
<dbReference type="InterPro" id="IPR027524">
    <property type="entry name" value="eIF3h"/>
</dbReference>
<evidence type="ECO:0000259" key="5">
    <source>
        <dbReference type="PROSITE" id="PS50249"/>
    </source>
</evidence>
<accession>G0S4M8</accession>
<dbReference type="FunFam" id="3.40.140.10:FF:000052">
    <property type="entry name" value="Eukaryotic translation initiation factor 3 subunit H"/>
    <property type="match status" value="1"/>
</dbReference>
<evidence type="ECO:0000256" key="1">
    <source>
        <dbReference type="ARBA" id="ARBA00022490"/>
    </source>
</evidence>
<dbReference type="GO" id="GO:0005852">
    <property type="term" value="C:eukaryotic translation initiation factor 3 complex"/>
    <property type="evidence" value="ECO:0007669"/>
    <property type="project" value="UniProtKB-UniRule"/>
</dbReference>
<keyword evidence="1 4" id="KW-0963">Cytoplasm</keyword>